<feature type="domain" description="ABC transmembrane type-1" evidence="8">
    <location>
        <begin position="72"/>
        <end position="263"/>
    </location>
</feature>
<keyword evidence="5 7" id="KW-1133">Transmembrane helix</keyword>
<comment type="similarity">
    <text evidence="7">Belongs to the binding-protein-dependent transport system permease family.</text>
</comment>
<dbReference type="GO" id="GO:0005886">
    <property type="term" value="C:plasma membrane"/>
    <property type="evidence" value="ECO:0007669"/>
    <property type="project" value="UniProtKB-SubCell"/>
</dbReference>
<dbReference type="STRING" id="252246.SAMN05421799_11341"/>
<evidence type="ECO:0000256" key="4">
    <source>
        <dbReference type="ARBA" id="ARBA00022692"/>
    </source>
</evidence>
<evidence type="ECO:0000256" key="1">
    <source>
        <dbReference type="ARBA" id="ARBA00004651"/>
    </source>
</evidence>
<evidence type="ECO:0000313" key="10">
    <source>
        <dbReference type="Proteomes" id="UP000186156"/>
    </source>
</evidence>
<dbReference type="PROSITE" id="PS50928">
    <property type="entry name" value="ABC_TM1"/>
    <property type="match status" value="1"/>
</dbReference>
<accession>A0A1N7PG91</accession>
<feature type="transmembrane region" description="Helical" evidence="7">
    <location>
        <begin position="242"/>
        <end position="263"/>
    </location>
</feature>
<dbReference type="InterPro" id="IPR000515">
    <property type="entry name" value="MetI-like"/>
</dbReference>
<keyword evidence="4 7" id="KW-0812">Transmembrane</keyword>
<protein>
    <submittedName>
        <fullName evidence="9">Carbohydrate ABC transporter membrane protein 2, CUT1 family</fullName>
    </submittedName>
</protein>
<keyword evidence="3" id="KW-1003">Cell membrane</keyword>
<feature type="transmembrane region" description="Helical" evidence="7">
    <location>
        <begin position="141"/>
        <end position="163"/>
    </location>
</feature>
<feature type="transmembrane region" description="Helical" evidence="7">
    <location>
        <begin position="107"/>
        <end position="129"/>
    </location>
</feature>
<reference evidence="10" key="1">
    <citation type="submission" date="2017-01" db="EMBL/GenBank/DDBJ databases">
        <authorList>
            <person name="Varghese N."/>
            <person name="Submissions S."/>
        </authorList>
    </citation>
    <scope>NUCLEOTIDE SEQUENCE [LARGE SCALE GENOMIC DNA]</scope>
    <source>
        <strain evidence="10">DSM 16176</strain>
    </source>
</reference>
<evidence type="ECO:0000313" key="9">
    <source>
        <dbReference type="EMBL" id="SIT09624.1"/>
    </source>
</evidence>
<proteinExistence type="inferred from homology"/>
<feature type="transmembrane region" description="Helical" evidence="7">
    <location>
        <begin position="12"/>
        <end position="33"/>
    </location>
</feature>
<name>A0A1N7PG91_9BACL</name>
<dbReference type="PANTHER" id="PTHR43744:SF8">
    <property type="entry name" value="SN-GLYCEROL-3-PHOSPHATE TRANSPORT SYSTEM PERMEASE PROTEIN UGPE"/>
    <property type="match status" value="1"/>
</dbReference>
<evidence type="ECO:0000256" key="5">
    <source>
        <dbReference type="ARBA" id="ARBA00022989"/>
    </source>
</evidence>
<evidence type="ECO:0000256" key="2">
    <source>
        <dbReference type="ARBA" id="ARBA00022448"/>
    </source>
</evidence>
<evidence type="ECO:0000256" key="3">
    <source>
        <dbReference type="ARBA" id="ARBA00022475"/>
    </source>
</evidence>
<feature type="transmembrane region" description="Helical" evidence="7">
    <location>
        <begin position="75"/>
        <end position="95"/>
    </location>
</feature>
<dbReference type="Proteomes" id="UP000186156">
    <property type="component" value="Unassembled WGS sequence"/>
</dbReference>
<keyword evidence="10" id="KW-1185">Reference proteome</keyword>
<evidence type="ECO:0000259" key="8">
    <source>
        <dbReference type="PROSITE" id="PS50928"/>
    </source>
</evidence>
<dbReference type="GO" id="GO:0055085">
    <property type="term" value="P:transmembrane transport"/>
    <property type="evidence" value="ECO:0007669"/>
    <property type="project" value="InterPro"/>
</dbReference>
<dbReference type="Pfam" id="PF00528">
    <property type="entry name" value="BPD_transp_1"/>
    <property type="match status" value="1"/>
</dbReference>
<comment type="subcellular location">
    <subcellularLocation>
        <location evidence="1 7">Cell membrane</location>
        <topology evidence="1 7">Multi-pass membrane protein</topology>
    </subcellularLocation>
</comment>
<organism evidence="9 10">
    <name type="scientific">Alicyclobacillus vulcanalis</name>
    <dbReference type="NCBI Taxonomy" id="252246"/>
    <lineage>
        <taxon>Bacteria</taxon>
        <taxon>Bacillati</taxon>
        <taxon>Bacillota</taxon>
        <taxon>Bacilli</taxon>
        <taxon>Bacillales</taxon>
        <taxon>Alicyclobacillaceae</taxon>
        <taxon>Alicyclobacillus</taxon>
    </lineage>
</organism>
<sequence>MIRKHAVLRNFLRYGLLSCAAFIWIIPLFYVFIAAMKSQSDFVTSPFLSLPRRVEWSNFSQAWTVGQLGIYMRNSLLICVIKVPLGILLESLAAFVLTRMDFRWSKLVFLFIFVGMIVPFQMTLVPLSIMGNELHLINTYFFLILMYLAFGLPFGVLVMRGFMRQIPKELDEAAKMDGCSDLRIYWNIILPICRPAVAALVILDFLATWNEFLLAQTFITNQDRLTLPAGLLQFTSQYSTNYTLMMAGVILSVIPVFVVYMAFQKYFVSGLQGAYR</sequence>
<evidence type="ECO:0000256" key="6">
    <source>
        <dbReference type="ARBA" id="ARBA00023136"/>
    </source>
</evidence>
<dbReference type="SUPFAM" id="SSF161098">
    <property type="entry name" value="MetI-like"/>
    <property type="match status" value="1"/>
</dbReference>
<dbReference type="CDD" id="cd06261">
    <property type="entry name" value="TM_PBP2"/>
    <property type="match status" value="1"/>
</dbReference>
<dbReference type="AlphaFoldDB" id="A0A1N7PG91"/>
<keyword evidence="6 7" id="KW-0472">Membrane</keyword>
<gene>
    <name evidence="9" type="ORF">SAMN05421799_11341</name>
</gene>
<dbReference type="Gene3D" id="1.10.3720.10">
    <property type="entry name" value="MetI-like"/>
    <property type="match status" value="1"/>
</dbReference>
<dbReference type="OrthoDB" id="31780at2"/>
<dbReference type="PANTHER" id="PTHR43744">
    <property type="entry name" value="ABC TRANSPORTER PERMEASE PROTEIN MG189-RELATED-RELATED"/>
    <property type="match status" value="1"/>
</dbReference>
<evidence type="ECO:0000256" key="7">
    <source>
        <dbReference type="RuleBase" id="RU363032"/>
    </source>
</evidence>
<dbReference type="RefSeq" id="WP_076348855.1">
    <property type="nucleotide sequence ID" value="NZ_FTOO01000013.1"/>
</dbReference>
<keyword evidence="2 7" id="KW-0813">Transport</keyword>
<dbReference type="InterPro" id="IPR035906">
    <property type="entry name" value="MetI-like_sf"/>
</dbReference>
<feature type="transmembrane region" description="Helical" evidence="7">
    <location>
        <begin position="184"/>
        <end position="207"/>
    </location>
</feature>
<dbReference type="EMBL" id="FTOO01000013">
    <property type="protein sequence ID" value="SIT09624.1"/>
    <property type="molecule type" value="Genomic_DNA"/>
</dbReference>